<dbReference type="Proteomes" id="UP000238206">
    <property type="component" value="Unassembled WGS sequence"/>
</dbReference>
<reference evidence="1 2" key="1">
    <citation type="submission" date="2018-02" db="EMBL/GenBank/DDBJ databases">
        <title>Draft genome sequencing of Burkholderia cepacia Y14-15.</title>
        <authorList>
            <person name="Zheng B.-X."/>
        </authorList>
    </citation>
    <scope>NUCLEOTIDE SEQUENCE [LARGE SCALE GENOMIC DNA]</scope>
    <source>
        <strain evidence="1 2">Y14-15</strain>
    </source>
</reference>
<evidence type="ECO:0000313" key="2">
    <source>
        <dbReference type="Proteomes" id="UP000238206"/>
    </source>
</evidence>
<name>A0A2S8IFF0_BURCE</name>
<dbReference type="EMBL" id="PUIQ01000048">
    <property type="protein sequence ID" value="PQP13132.1"/>
    <property type="molecule type" value="Genomic_DNA"/>
</dbReference>
<evidence type="ECO:0000313" key="1">
    <source>
        <dbReference type="EMBL" id="PQP13132.1"/>
    </source>
</evidence>
<evidence type="ECO:0008006" key="3">
    <source>
        <dbReference type="Google" id="ProtNLM"/>
    </source>
</evidence>
<proteinExistence type="predicted"/>
<dbReference type="AlphaFoldDB" id="A0A2S8IFF0"/>
<gene>
    <name evidence="1" type="ORF">C5615_29845</name>
</gene>
<protein>
    <recommendedName>
        <fullName evidence="3">Antirestriction protein ArdR</fullName>
    </recommendedName>
</protein>
<organism evidence="1 2">
    <name type="scientific">Burkholderia cepacia</name>
    <name type="common">Pseudomonas cepacia</name>
    <dbReference type="NCBI Taxonomy" id="292"/>
    <lineage>
        <taxon>Bacteria</taxon>
        <taxon>Pseudomonadati</taxon>
        <taxon>Pseudomonadota</taxon>
        <taxon>Betaproteobacteria</taxon>
        <taxon>Burkholderiales</taxon>
        <taxon>Burkholderiaceae</taxon>
        <taxon>Burkholderia</taxon>
        <taxon>Burkholderia cepacia complex</taxon>
    </lineage>
</organism>
<sequence length="79" mass="8897">MPVTLSDDAREYREREALVGKGGVVVFFQGEVQGWVNQLRNPEHWQPGCVAVDEDGRTWTTIAGTERDGALMWLANHEL</sequence>
<comment type="caution">
    <text evidence="1">The sequence shown here is derived from an EMBL/GenBank/DDBJ whole genome shotgun (WGS) entry which is preliminary data.</text>
</comment>
<accession>A0A2S8IFF0</accession>